<evidence type="ECO:0000256" key="6">
    <source>
        <dbReference type="ARBA" id="ARBA00022806"/>
    </source>
</evidence>
<dbReference type="PANTHER" id="PTHR30580:SF0">
    <property type="entry name" value="PRIMOSOMAL PROTEIN N"/>
    <property type="match status" value="1"/>
</dbReference>
<dbReference type="InterPro" id="IPR001650">
    <property type="entry name" value="Helicase_C-like"/>
</dbReference>
<feature type="binding site" evidence="12">
    <location>
        <position position="516"/>
    </location>
    <ligand>
        <name>Zn(2+)</name>
        <dbReference type="ChEBI" id="CHEBI:29105"/>
        <label>1</label>
    </ligand>
</feature>
<evidence type="ECO:0000256" key="4">
    <source>
        <dbReference type="ARBA" id="ARBA00022741"/>
    </source>
</evidence>
<feature type="binding site" evidence="12">
    <location>
        <position position="553"/>
    </location>
    <ligand>
        <name>Zn(2+)</name>
        <dbReference type="ChEBI" id="CHEBI:29105"/>
        <label>1</label>
    </ligand>
</feature>
<dbReference type="EC" id="5.6.2.4" evidence="12"/>
<dbReference type="Pfam" id="PF04851">
    <property type="entry name" value="ResIII"/>
    <property type="match status" value="1"/>
</dbReference>
<keyword evidence="16" id="KW-1185">Reference proteome</keyword>
<dbReference type="InterPro" id="IPR040498">
    <property type="entry name" value="PriA_CRR"/>
</dbReference>
<evidence type="ECO:0000259" key="13">
    <source>
        <dbReference type="PROSITE" id="PS51192"/>
    </source>
</evidence>
<gene>
    <name evidence="12" type="primary">priA</name>
    <name evidence="15" type="ORF">SAMN02745728_01569</name>
</gene>
<dbReference type="GO" id="GO:0006269">
    <property type="term" value="P:DNA replication, synthesis of primer"/>
    <property type="evidence" value="ECO:0007669"/>
    <property type="project" value="UniProtKB-KW"/>
</dbReference>
<comment type="catalytic activity">
    <reaction evidence="11 12">
        <text>ATP + H2O = ADP + phosphate + H(+)</text>
        <dbReference type="Rhea" id="RHEA:13065"/>
        <dbReference type="ChEBI" id="CHEBI:15377"/>
        <dbReference type="ChEBI" id="CHEBI:15378"/>
        <dbReference type="ChEBI" id="CHEBI:30616"/>
        <dbReference type="ChEBI" id="CHEBI:43474"/>
        <dbReference type="ChEBI" id="CHEBI:456216"/>
        <dbReference type="EC" id="5.6.2.4"/>
    </reaction>
</comment>
<dbReference type="FunFam" id="3.40.50.300:FF:000489">
    <property type="entry name" value="Primosome assembly protein PriA"/>
    <property type="match status" value="1"/>
</dbReference>
<dbReference type="SUPFAM" id="SSF52540">
    <property type="entry name" value="P-loop containing nucleoside triphosphate hydrolases"/>
    <property type="match status" value="1"/>
</dbReference>
<dbReference type="GO" id="GO:0008270">
    <property type="term" value="F:zinc ion binding"/>
    <property type="evidence" value="ECO:0007669"/>
    <property type="project" value="UniProtKB-UniRule"/>
</dbReference>
<dbReference type="GO" id="GO:0006310">
    <property type="term" value="P:DNA recombination"/>
    <property type="evidence" value="ECO:0007669"/>
    <property type="project" value="InterPro"/>
</dbReference>
<feature type="binding site" evidence="12">
    <location>
        <position position="522"/>
    </location>
    <ligand>
        <name>Zn(2+)</name>
        <dbReference type="ChEBI" id="CHEBI:29105"/>
        <label>2</label>
    </ligand>
</feature>
<dbReference type="GO" id="GO:0006302">
    <property type="term" value="P:double-strand break repair"/>
    <property type="evidence" value="ECO:0007669"/>
    <property type="project" value="InterPro"/>
</dbReference>
<dbReference type="PROSITE" id="PS51194">
    <property type="entry name" value="HELICASE_CTER"/>
    <property type="match status" value="1"/>
</dbReference>
<dbReference type="InterPro" id="IPR027417">
    <property type="entry name" value="P-loop_NTPase"/>
</dbReference>
<evidence type="ECO:0000256" key="1">
    <source>
        <dbReference type="ARBA" id="ARBA00022515"/>
    </source>
</evidence>
<evidence type="ECO:0000256" key="12">
    <source>
        <dbReference type="HAMAP-Rule" id="MF_00983"/>
    </source>
</evidence>
<comment type="subunit">
    <text evidence="12">Component of the replication restart primosome.</text>
</comment>
<dbReference type="HAMAP" id="MF_00983">
    <property type="entry name" value="PriA"/>
    <property type="match status" value="1"/>
</dbReference>
<comment type="catalytic activity">
    <reaction evidence="12">
        <text>Couples ATP hydrolysis with the unwinding of duplex DNA by translocating in the 3'-5' direction.</text>
        <dbReference type="EC" id="5.6.2.4"/>
    </reaction>
</comment>
<dbReference type="InterPro" id="IPR041222">
    <property type="entry name" value="PriA_3primeBD"/>
</dbReference>
<accession>A0A1M7T5P4</accession>
<protein>
    <recommendedName>
        <fullName evidence="12">Replication restart protein PriA</fullName>
    </recommendedName>
    <alternativeName>
        <fullName evidence="12">ATP-dependent DNA helicase PriA</fullName>
        <ecNumber evidence="12">5.6.2.4</ecNumber>
    </alternativeName>
    <alternativeName>
        <fullName evidence="12">DNA 3'-5' helicase PriA</fullName>
    </alternativeName>
</protein>
<keyword evidence="10 12" id="KW-0413">Isomerase</keyword>
<keyword evidence="9 12" id="KW-0238">DNA-binding</keyword>
<feature type="binding site" evidence="12">
    <location>
        <position position="540"/>
    </location>
    <ligand>
        <name>Zn(2+)</name>
        <dbReference type="ChEBI" id="CHEBI:29105"/>
        <label>2</label>
    </ligand>
</feature>
<dbReference type="SMART" id="SM00490">
    <property type="entry name" value="HELICc"/>
    <property type="match status" value="1"/>
</dbReference>
<name>A0A1M7T5P4_9BACT</name>
<keyword evidence="4 12" id="KW-0547">Nucleotide-binding</keyword>
<evidence type="ECO:0000256" key="5">
    <source>
        <dbReference type="ARBA" id="ARBA00022801"/>
    </source>
</evidence>
<evidence type="ECO:0000256" key="7">
    <source>
        <dbReference type="ARBA" id="ARBA00022833"/>
    </source>
</evidence>
<feature type="binding site" evidence="12">
    <location>
        <position position="556"/>
    </location>
    <ligand>
        <name>Zn(2+)</name>
        <dbReference type="ChEBI" id="CHEBI:29105"/>
        <label>1</label>
    </ligand>
</feature>
<proteinExistence type="inferred from homology"/>
<feature type="binding site" evidence="12">
    <location>
        <position position="513"/>
    </location>
    <ligand>
        <name>Zn(2+)</name>
        <dbReference type="ChEBI" id="CHEBI:29105"/>
        <label>1</label>
    </ligand>
</feature>
<keyword evidence="5 12" id="KW-0378">Hydrolase</keyword>
<evidence type="ECO:0000259" key="14">
    <source>
        <dbReference type="PROSITE" id="PS51194"/>
    </source>
</evidence>
<dbReference type="GO" id="GO:0003677">
    <property type="term" value="F:DNA binding"/>
    <property type="evidence" value="ECO:0007669"/>
    <property type="project" value="UniProtKB-UniRule"/>
</dbReference>
<evidence type="ECO:0000256" key="8">
    <source>
        <dbReference type="ARBA" id="ARBA00022840"/>
    </source>
</evidence>
<dbReference type="AlphaFoldDB" id="A0A1M7T5P4"/>
<keyword evidence="7 12" id="KW-0862">Zinc</keyword>
<dbReference type="PROSITE" id="PS51192">
    <property type="entry name" value="HELICASE_ATP_BIND_1"/>
    <property type="match status" value="1"/>
</dbReference>
<keyword evidence="8 12" id="KW-0067">ATP-binding</keyword>
<dbReference type="InterPro" id="IPR042115">
    <property type="entry name" value="PriA_3primeBD_sf"/>
</dbReference>
<organism evidence="15 16">
    <name type="scientific">Desulfovibrio litoralis DSM 11393</name>
    <dbReference type="NCBI Taxonomy" id="1121455"/>
    <lineage>
        <taxon>Bacteria</taxon>
        <taxon>Pseudomonadati</taxon>
        <taxon>Thermodesulfobacteriota</taxon>
        <taxon>Desulfovibrionia</taxon>
        <taxon>Desulfovibrionales</taxon>
        <taxon>Desulfovibrionaceae</taxon>
        <taxon>Desulfovibrio</taxon>
    </lineage>
</organism>
<feature type="domain" description="Helicase ATP-binding" evidence="13">
    <location>
        <begin position="285"/>
        <end position="453"/>
    </location>
</feature>
<dbReference type="GO" id="GO:1990077">
    <property type="term" value="C:primosome complex"/>
    <property type="evidence" value="ECO:0007669"/>
    <property type="project" value="UniProtKB-UniRule"/>
</dbReference>
<sequence length="808" mass="91084">MVLSILNTEQPVSLIAEVALLSPPFVTLSYSLPKVFVPEFWKVGQRVVLPLGSGVRIGVLLALKPQTEITNNSQTKDIVLKDLIWSLDKKSFFSESYLRVLIQLSHRLFLPIGQILASVLPIGLRSNQLKLCVFNGQKPKKYTLKELRFFDEETYRKLAELWASGQGGIIERNINTLENELCELCVDPPWAVRPSAKRQIALLELLWENGALNRKIIQDKLGAEANESLKRLSELGFVKVRPAQGEEAEADEIQKIWEKVPLNEEVSAFELTNAQQEVVDKLKDSLDTHQRSSHLLHGITGSGKTVVYLELLKHCLAQGRSVILLAPEVALAIKLKNDLQKRFPQQKIILSHGYQTPTLRESIFRQVSEAQEALVIIGTRSSLFLPLKNPGLIILDEEHDASFKQDEGLVYQAKELAYAIVQEYNAMLLLGSATPDIKSFQATKQGRLTLHSLPERVGGGTLPQVELVDIRHLTPTDGILAKPSQEALLETINKGEQAVILLNRRGYAPLIYCMQCSEPIKCPHCDIALTYHKARERVVCHYCGYNYAFPAPCPTCKSLNFVPFGEGTEKLEESLSGILPPDVKILRLDRDNARRAGRMEEILAAFARKEAQVLVGTQMLSKGHHFPDVTLAIVADADLGLNLPDYRATERSFQLFVQSAGRAGRGSKAGKVLIQTRNLNHYCWDYVKSTDFSGFFEVELQKRKRMKYPPFTNLALIRLSFPVEWKEGYKAMELFAEIYKKEAETLDVAVLGPAPAPLSMLRGRRRYNCLLKAQNWQHIRRIFQVGLQSNPFKDKIRMHLDLDPVNMM</sequence>
<dbReference type="GO" id="GO:0016887">
    <property type="term" value="F:ATP hydrolysis activity"/>
    <property type="evidence" value="ECO:0007669"/>
    <property type="project" value="RHEA"/>
</dbReference>
<keyword evidence="6 12" id="KW-0347">Helicase</keyword>
<dbReference type="GO" id="GO:0043138">
    <property type="term" value="F:3'-5' DNA helicase activity"/>
    <property type="evidence" value="ECO:0007669"/>
    <property type="project" value="UniProtKB-EC"/>
</dbReference>
<evidence type="ECO:0000313" key="16">
    <source>
        <dbReference type="Proteomes" id="UP000186469"/>
    </source>
</evidence>
<comment type="cofactor">
    <cofactor evidence="12">
        <name>Zn(2+)</name>
        <dbReference type="ChEBI" id="CHEBI:29105"/>
    </cofactor>
    <text evidence="12">Binds 2 zinc ions per subunit.</text>
</comment>
<dbReference type="InterPro" id="IPR041236">
    <property type="entry name" value="PriA_C"/>
</dbReference>
<dbReference type="Pfam" id="PF18074">
    <property type="entry name" value="PriA_C"/>
    <property type="match status" value="1"/>
</dbReference>
<evidence type="ECO:0000256" key="9">
    <source>
        <dbReference type="ARBA" id="ARBA00023125"/>
    </source>
</evidence>
<evidence type="ECO:0000313" key="15">
    <source>
        <dbReference type="EMBL" id="SHN66039.1"/>
    </source>
</evidence>
<dbReference type="Gene3D" id="3.40.50.300">
    <property type="entry name" value="P-loop containing nucleotide triphosphate hydrolases"/>
    <property type="match status" value="2"/>
</dbReference>
<evidence type="ECO:0000256" key="11">
    <source>
        <dbReference type="ARBA" id="ARBA00048988"/>
    </source>
</evidence>
<dbReference type="EMBL" id="FRDI01000007">
    <property type="protein sequence ID" value="SHN66039.1"/>
    <property type="molecule type" value="Genomic_DNA"/>
</dbReference>
<dbReference type="PANTHER" id="PTHR30580">
    <property type="entry name" value="PRIMOSOMAL PROTEIN N"/>
    <property type="match status" value="1"/>
</dbReference>
<dbReference type="Proteomes" id="UP000186469">
    <property type="component" value="Unassembled WGS sequence"/>
</dbReference>
<dbReference type="InterPro" id="IPR006935">
    <property type="entry name" value="Helicase/UvrB_N"/>
</dbReference>
<dbReference type="SMART" id="SM00487">
    <property type="entry name" value="DEXDc"/>
    <property type="match status" value="1"/>
</dbReference>
<feature type="binding site" evidence="12">
    <location>
        <position position="543"/>
    </location>
    <ligand>
        <name>Zn(2+)</name>
        <dbReference type="ChEBI" id="CHEBI:29105"/>
        <label>2</label>
    </ligand>
</feature>
<evidence type="ECO:0000256" key="3">
    <source>
        <dbReference type="ARBA" id="ARBA00022723"/>
    </source>
</evidence>
<feature type="domain" description="Helicase C-terminal" evidence="14">
    <location>
        <begin position="526"/>
        <end position="706"/>
    </location>
</feature>
<dbReference type="GO" id="GO:0006270">
    <property type="term" value="P:DNA replication initiation"/>
    <property type="evidence" value="ECO:0007669"/>
    <property type="project" value="TreeGrafter"/>
</dbReference>
<dbReference type="InterPro" id="IPR014001">
    <property type="entry name" value="Helicase_ATP-bd"/>
</dbReference>
<dbReference type="Pfam" id="PF17764">
    <property type="entry name" value="PriA_3primeBD"/>
    <property type="match status" value="1"/>
</dbReference>
<keyword evidence="1 12" id="KW-0639">Primosome</keyword>
<comment type="similarity">
    <text evidence="12">Belongs to the helicase family. PriA subfamily.</text>
</comment>
<evidence type="ECO:0000256" key="10">
    <source>
        <dbReference type="ARBA" id="ARBA00023235"/>
    </source>
</evidence>
<comment type="function">
    <text evidence="12">Initiates the restart of stalled replication forks, which reloads the replicative helicase on sites other than the origin of replication. Recognizes and binds to abandoned replication forks and remodels them to uncover a helicase loading site. Promotes assembly of the primosome at these replication forks.</text>
</comment>
<evidence type="ECO:0000256" key="2">
    <source>
        <dbReference type="ARBA" id="ARBA00022705"/>
    </source>
</evidence>
<dbReference type="InterPro" id="IPR005259">
    <property type="entry name" value="PriA"/>
</dbReference>
<reference evidence="15 16" key="1">
    <citation type="submission" date="2016-12" db="EMBL/GenBank/DDBJ databases">
        <authorList>
            <person name="Song W.-J."/>
            <person name="Kurnit D.M."/>
        </authorList>
    </citation>
    <scope>NUCLEOTIDE SEQUENCE [LARGE SCALE GENOMIC DNA]</scope>
    <source>
        <strain evidence="15 16">DSM 11393</strain>
    </source>
</reference>
<dbReference type="Pfam" id="PF18319">
    <property type="entry name" value="Zn_ribbon_PriA"/>
    <property type="match status" value="1"/>
</dbReference>
<dbReference type="Pfam" id="PF00271">
    <property type="entry name" value="Helicase_C"/>
    <property type="match status" value="1"/>
</dbReference>
<dbReference type="GO" id="GO:0005524">
    <property type="term" value="F:ATP binding"/>
    <property type="evidence" value="ECO:0007669"/>
    <property type="project" value="UniProtKB-UniRule"/>
</dbReference>
<feature type="binding site" evidence="12">
    <location>
        <position position="525"/>
    </location>
    <ligand>
        <name>Zn(2+)</name>
        <dbReference type="ChEBI" id="CHEBI:29105"/>
        <label>2</label>
    </ligand>
</feature>
<keyword evidence="2 12" id="KW-0235">DNA replication</keyword>
<dbReference type="NCBIfam" id="TIGR00595">
    <property type="entry name" value="priA"/>
    <property type="match status" value="1"/>
</dbReference>
<dbReference type="Gene3D" id="3.40.1440.60">
    <property type="entry name" value="PriA, 3(prime) DNA-binding domain"/>
    <property type="match status" value="1"/>
</dbReference>
<dbReference type="STRING" id="1121455.SAMN02745728_01569"/>
<keyword evidence="3 12" id="KW-0479">Metal-binding</keyword>